<dbReference type="AlphaFoldDB" id="A0A8H6NJZ1"/>
<evidence type="ECO:0000313" key="3">
    <source>
        <dbReference type="Proteomes" id="UP000654918"/>
    </source>
</evidence>
<dbReference type="EMBL" id="WIGO01000034">
    <property type="protein sequence ID" value="KAF6836194.1"/>
    <property type="molecule type" value="Genomic_DNA"/>
</dbReference>
<comment type="caution">
    <text evidence="2">The sequence shown here is derived from an EMBL/GenBank/DDBJ whole genome shotgun (WGS) entry which is preliminary data.</text>
</comment>
<name>A0A8H6NJZ1_9PEZI</name>
<protein>
    <submittedName>
        <fullName evidence="2">Uncharacterized protein</fullName>
    </submittedName>
</protein>
<organism evidence="2 3">
    <name type="scientific">Colletotrichum plurivorum</name>
    <dbReference type="NCBI Taxonomy" id="2175906"/>
    <lineage>
        <taxon>Eukaryota</taxon>
        <taxon>Fungi</taxon>
        <taxon>Dikarya</taxon>
        <taxon>Ascomycota</taxon>
        <taxon>Pezizomycotina</taxon>
        <taxon>Sordariomycetes</taxon>
        <taxon>Hypocreomycetidae</taxon>
        <taxon>Glomerellales</taxon>
        <taxon>Glomerellaceae</taxon>
        <taxon>Colletotrichum</taxon>
        <taxon>Colletotrichum orchidearum species complex</taxon>
    </lineage>
</organism>
<keyword evidence="3" id="KW-1185">Reference proteome</keyword>
<reference evidence="2" key="1">
    <citation type="journal article" date="2020" name="Phytopathology">
        <title>Genome Sequence Resources of Colletotrichum truncatum, C. plurivorum, C. musicola, and C. sojae: Four Species Pathogenic to Soybean (Glycine max).</title>
        <authorList>
            <person name="Rogerio F."/>
            <person name="Boufleur T.R."/>
            <person name="Ciampi-Guillardi M."/>
            <person name="Sukno S.A."/>
            <person name="Thon M.R."/>
            <person name="Massola Junior N.S."/>
            <person name="Baroncelli R."/>
        </authorList>
    </citation>
    <scope>NUCLEOTIDE SEQUENCE</scope>
    <source>
        <strain evidence="2">LFN00145</strain>
    </source>
</reference>
<gene>
    <name evidence="2" type="ORF">CPLU01_03893</name>
</gene>
<accession>A0A8H6NJZ1</accession>
<feature type="region of interest" description="Disordered" evidence="1">
    <location>
        <begin position="316"/>
        <end position="357"/>
    </location>
</feature>
<evidence type="ECO:0000256" key="1">
    <source>
        <dbReference type="SAM" id="MobiDB-lite"/>
    </source>
</evidence>
<sequence>MAQALASIGCIRKAIRFEASTQICGATILSTREEKRVSRKGRRHPPANLPGTAPRRLQELPLSPRLGSSVETSVICPSPSLSTRTATIDLRRCKKKKRKPGFVRGWPSIQAKPSPKAPLAVVVREWPSLGMGVLQSMCGASLPQSVLVSFAISCPPITTSKFFGALASVGNLRKALVIDRNADFQQTGDAVPAPPTAEKCSSGAQCRPVVSLSDLFGDIMWIVDYVEQHMWSGPAMPSYGLEALDSTRELRPASDNRIATGIECKVKHVACESRRDHVLASGAITLLPRLWIKDEYAARQSLSSQSEDDRASLNNQLPVKQDHGTANGPPNEPRERTKGQMACWNESRPSGADWDPLQDDEIILEKLDNYGHGREYEL</sequence>
<evidence type="ECO:0000313" key="2">
    <source>
        <dbReference type="EMBL" id="KAF6836194.1"/>
    </source>
</evidence>
<proteinExistence type="predicted"/>
<feature type="region of interest" description="Disordered" evidence="1">
    <location>
        <begin position="32"/>
        <end position="58"/>
    </location>
</feature>
<dbReference type="Proteomes" id="UP000654918">
    <property type="component" value="Unassembled WGS sequence"/>
</dbReference>